<dbReference type="EMBL" id="UFYW01000001">
    <property type="protein sequence ID" value="STD85069.1"/>
    <property type="molecule type" value="Genomic_DNA"/>
</dbReference>
<sequence length="277" mass="32040">MTDKKRNYKILPSLLFYFILLLIIAGILGIVVLTNINIAENWFGLDEYTVVETRDQVISYLPLLWYFVIALMIVLALFFGIRKRKKALFYWIGTLVILPSILFAFGALTTLLPFDRNFFREEASASAIMAELTDKKALKDQEVQLISYSYHIRNIPLKSGVYAVARIINPTTKLQDEYWYYSTNFLQKWQKDSDTIELPIQETIAYNEIDWGVIPKVIKETEKRVAKLDHYYPGVSIVILNGSQGKWTWTVGVDDIRGHTALNLVYDLSGNYLSQWD</sequence>
<keyword evidence="1" id="KW-0812">Transmembrane</keyword>
<keyword evidence="3" id="KW-1185">Reference proteome</keyword>
<gene>
    <name evidence="2" type="ORF">NCTC12360_03620</name>
</gene>
<dbReference type="Proteomes" id="UP000254807">
    <property type="component" value="Unassembled WGS sequence"/>
</dbReference>
<evidence type="ECO:0000256" key="1">
    <source>
        <dbReference type="SAM" id="Phobius"/>
    </source>
</evidence>
<protein>
    <submittedName>
        <fullName evidence="2">Uncharacterized protein</fullName>
    </submittedName>
</protein>
<dbReference type="RefSeq" id="WP_060813998.1">
    <property type="nucleotide sequence ID" value="NZ_JARPZP010000001.1"/>
</dbReference>
<accession>A0A376HA93</accession>
<dbReference type="OrthoDB" id="2180918at2"/>
<feature type="transmembrane region" description="Helical" evidence="1">
    <location>
        <begin position="88"/>
        <end position="114"/>
    </location>
</feature>
<keyword evidence="1" id="KW-0472">Membrane</keyword>
<reference evidence="2 3" key="1">
    <citation type="submission" date="2018-06" db="EMBL/GenBank/DDBJ databases">
        <authorList>
            <consortium name="Pathogen Informatics"/>
            <person name="Doyle S."/>
        </authorList>
    </citation>
    <scope>NUCLEOTIDE SEQUENCE [LARGE SCALE GENOMIC DNA]</scope>
    <source>
        <strain evidence="2 3">NCTC12360</strain>
    </source>
</reference>
<feature type="transmembrane region" description="Helical" evidence="1">
    <location>
        <begin position="14"/>
        <end position="38"/>
    </location>
</feature>
<keyword evidence="1" id="KW-1133">Transmembrane helix</keyword>
<feature type="transmembrane region" description="Helical" evidence="1">
    <location>
        <begin position="58"/>
        <end position="81"/>
    </location>
</feature>
<organism evidence="2 3">
    <name type="scientific">Enterococcus gallinarum</name>
    <dbReference type="NCBI Taxonomy" id="1353"/>
    <lineage>
        <taxon>Bacteria</taxon>
        <taxon>Bacillati</taxon>
        <taxon>Bacillota</taxon>
        <taxon>Bacilli</taxon>
        <taxon>Lactobacillales</taxon>
        <taxon>Enterococcaceae</taxon>
        <taxon>Enterococcus</taxon>
    </lineage>
</organism>
<proteinExistence type="predicted"/>
<evidence type="ECO:0000313" key="2">
    <source>
        <dbReference type="EMBL" id="STD85069.1"/>
    </source>
</evidence>
<name>A0A376HA93_ENTGA</name>
<dbReference type="AlphaFoldDB" id="A0A376HA93"/>
<evidence type="ECO:0000313" key="3">
    <source>
        <dbReference type="Proteomes" id="UP000254807"/>
    </source>
</evidence>